<dbReference type="PANTHER" id="PTHR35282:SF2">
    <property type="entry name" value="F5D14.24 PROTEIN"/>
    <property type="match status" value="1"/>
</dbReference>
<dbReference type="Proteomes" id="UP001370490">
    <property type="component" value="Unassembled WGS sequence"/>
</dbReference>
<keyword evidence="3" id="KW-1185">Reference proteome</keyword>
<proteinExistence type="predicted"/>
<sequence length="101" mass="10994">MDRKSPTTDVAESVRESLIAISQTSEANSCPPKPLPKNLKNENRVNGLPGDAAEKYRSELISISYSESPDTETLPAMPRMPGKLEGVFCAFVEINSVIIQS</sequence>
<gene>
    <name evidence="2" type="ORF">RJ641_016542</name>
</gene>
<dbReference type="EMBL" id="JBAMMX010000022">
    <property type="protein sequence ID" value="KAK6918120.1"/>
    <property type="molecule type" value="Genomic_DNA"/>
</dbReference>
<protein>
    <submittedName>
        <fullName evidence="2">Uncharacterized protein</fullName>
    </submittedName>
</protein>
<organism evidence="2 3">
    <name type="scientific">Dillenia turbinata</name>
    <dbReference type="NCBI Taxonomy" id="194707"/>
    <lineage>
        <taxon>Eukaryota</taxon>
        <taxon>Viridiplantae</taxon>
        <taxon>Streptophyta</taxon>
        <taxon>Embryophyta</taxon>
        <taxon>Tracheophyta</taxon>
        <taxon>Spermatophyta</taxon>
        <taxon>Magnoliopsida</taxon>
        <taxon>eudicotyledons</taxon>
        <taxon>Gunneridae</taxon>
        <taxon>Pentapetalae</taxon>
        <taxon>Dilleniales</taxon>
        <taxon>Dilleniaceae</taxon>
        <taxon>Dillenia</taxon>
    </lineage>
</organism>
<name>A0AAN8YZP2_9MAGN</name>
<accession>A0AAN8YZP2</accession>
<evidence type="ECO:0000256" key="1">
    <source>
        <dbReference type="SAM" id="MobiDB-lite"/>
    </source>
</evidence>
<dbReference type="Pfam" id="PF21737">
    <property type="entry name" value="DUF6865"/>
    <property type="match status" value="1"/>
</dbReference>
<dbReference type="AlphaFoldDB" id="A0AAN8YZP2"/>
<comment type="caution">
    <text evidence="2">The sequence shown here is derived from an EMBL/GenBank/DDBJ whole genome shotgun (WGS) entry which is preliminary data.</text>
</comment>
<feature type="region of interest" description="Disordered" evidence="1">
    <location>
        <begin position="21"/>
        <end position="50"/>
    </location>
</feature>
<reference evidence="2 3" key="1">
    <citation type="submission" date="2023-12" db="EMBL/GenBank/DDBJ databases">
        <title>A high-quality genome assembly for Dillenia turbinata (Dilleniales).</title>
        <authorList>
            <person name="Chanderbali A."/>
        </authorList>
    </citation>
    <scope>NUCLEOTIDE SEQUENCE [LARGE SCALE GENOMIC DNA]</scope>
    <source>
        <strain evidence="2">LSX21</strain>
        <tissue evidence="2">Leaf</tissue>
    </source>
</reference>
<evidence type="ECO:0000313" key="3">
    <source>
        <dbReference type="Proteomes" id="UP001370490"/>
    </source>
</evidence>
<dbReference type="InterPro" id="IPR049198">
    <property type="entry name" value="DUF6865"/>
</dbReference>
<dbReference type="PANTHER" id="PTHR35282">
    <property type="entry name" value="F5D14.24 PROTEIN"/>
    <property type="match status" value="1"/>
</dbReference>
<evidence type="ECO:0000313" key="2">
    <source>
        <dbReference type="EMBL" id="KAK6918120.1"/>
    </source>
</evidence>